<name>A0A1V4IY98_9CLOT</name>
<protein>
    <submittedName>
        <fullName evidence="1">Uncharacterized protein</fullName>
    </submittedName>
</protein>
<dbReference type="AlphaFoldDB" id="A0A1V4IY98"/>
<dbReference type="STRING" id="1450648.CLORY_03820"/>
<dbReference type="OrthoDB" id="2038825at2"/>
<sequence>MYDFNSISSRLLQADFNDYTNVLSKFIAFIKNTPIIIDYIIACGVCDQDLKQEFDEVSRSYGRCIFSLGDTDEEEIRNVFAILNYIAENNIEIHLGVAFGYSSSKKYQDKIKGFNDRVVMVLIHHIERYLTKIGIDMGVDEKIIYSITVQNGQVNIANDNASISATNTVGIDTTQLEKLIQAVRKTADGLSNEDAEILNSNLEVIEEEIKSENPRKGFIKTAVSGLKMLKGTAEFAAAITALIQFINPLL</sequence>
<evidence type="ECO:0000313" key="2">
    <source>
        <dbReference type="Proteomes" id="UP000190080"/>
    </source>
</evidence>
<keyword evidence="2" id="KW-1185">Reference proteome</keyword>
<dbReference type="EMBL" id="MZGV01000002">
    <property type="protein sequence ID" value="OPJ64873.1"/>
    <property type="molecule type" value="Genomic_DNA"/>
</dbReference>
<gene>
    <name evidence="1" type="ORF">CLORY_03820</name>
</gene>
<evidence type="ECO:0000313" key="1">
    <source>
        <dbReference type="EMBL" id="OPJ64873.1"/>
    </source>
</evidence>
<organism evidence="1 2">
    <name type="scientific">Clostridium oryzae</name>
    <dbReference type="NCBI Taxonomy" id="1450648"/>
    <lineage>
        <taxon>Bacteria</taxon>
        <taxon>Bacillati</taxon>
        <taxon>Bacillota</taxon>
        <taxon>Clostridia</taxon>
        <taxon>Eubacteriales</taxon>
        <taxon>Clostridiaceae</taxon>
        <taxon>Clostridium</taxon>
    </lineage>
</organism>
<proteinExistence type="predicted"/>
<dbReference type="Proteomes" id="UP000190080">
    <property type="component" value="Unassembled WGS sequence"/>
</dbReference>
<reference evidence="1 2" key="1">
    <citation type="submission" date="2017-03" db="EMBL/GenBank/DDBJ databases">
        <title>Genome sequence of Clostridium oryzae DSM 28571.</title>
        <authorList>
            <person name="Poehlein A."/>
            <person name="Daniel R."/>
        </authorList>
    </citation>
    <scope>NUCLEOTIDE SEQUENCE [LARGE SCALE GENOMIC DNA]</scope>
    <source>
        <strain evidence="1 2">DSM 28571</strain>
    </source>
</reference>
<comment type="caution">
    <text evidence="1">The sequence shown here is derived from an EMBL/GenBank/DDBJ whole genome shotgun (WGS) entry which is preliminary data.</text>
</comment>
<accession>A0A1V4IY98</accession>